<feature type="compositionally biased region" description="Polar residues" evidence="1">
    <location>
        <begin position="184"/>
        <end position="194"/>
    </location>
</feature>
<feature type="signal peptide" evidence="2">
    <location>
        <begin position="1"/>
        <end position="21"/>
    </location>
</feature>
<keyword evidence="2" id="KW-0732">Signal</keyword>
<protein>
    <recommendedName>
        <fullName evidence="5">Lipoprotein</fullName>
    </recommendedName>
</protein>
<sequence>MIHRIAALALVLLAWPGPGRVAIAASAHHHHPRAAEGGGPVLLTAQPNSPLDATARTLTRYDLEQAAHHGDQPLVLIGSARLDPRSKEAALFVQLQSASLCGSAGCSTSVYLHRGGDWLKVLDSVSGPIRVLPATHGGMHDLMVNDDDRWVWNGRGYRDTLAAPSMDGLKRSIERHQKTLPPAQRSTAPSDTSP</sequence>
<name>A0A839UZ67_9PROT</name>
<evidence type="ECO:0000313" key="4">
    <source>
        <dbReference type="Proteomes" id="UP000557688"/>
    </source>
</evidence>
<gene>
    <name evidence="3" type="ORF">FHR90_000387</name>
</gene>
<organism evidence="3 4">
    <name type="scientific">Endobacter medicaginis</name>
    <dbReference type="NCBI Taxonomy" id="1181271"/>
    <lineage>
        <taxon>Bacteria</taxon>
        <taxon>Pseudomonadati</taxon>
        <taxon>Pseudomonadota</taxon>
        <taxon>Alphaproteobacteria</taxon>
        <taxon>Acetobacterales</taxon>
        <taxon>Acetobacteraceae</taxon>
        <taxon>Endobacter</taxon>
    </lineage>
</organism>
<evidence type="ECO:0008006" key="5">
    <source>
        <dbReference type="Google" id="ProtNLM"/>
    </source>
</evidence>
<dbReference type="AlphaFoldDB" id="A0A839UZ67"/>
<dbReference type="EMBL" id="JACHXV010000001">
    <property type="protein sequence ID" value="MBB3172581.1"/>
    <property type="molecule type" value="Genomic_DNA"/>
</dbReference>
<accession>A0A839UZ67</accession>
<feature type="region of interest" description="Disordered" evidence="1">
    <location>
        <begin position="169"/>
        <end position="194"/>
    </location>
</feature>
<dbReference type="Proteomes" id="UP000557688">
    <property type="component" value="Unassembled WGS sequence"/>
</dbReference>
<evidence type="ECO:0000256" key="2">
    <source>
        <dbReference type="SAM" id="SignalP"/>
    </source>
</evidence>
<keyword evidence="4" id="KW-1185">Reference proteome</keyword>
<reference evidence="3 4" key="1">
    <citation type="submission" date="2020-08" db="EMBL/GenBank/DDBJ databases">
        <title>Genomic Encyclopedia of Type Strains, Phase III (KMG-III): the genomes of soil and plant-associated and newly described type strains.</title>
        <authorList>
            <person name="Whitman W."/>
        </authorList>
    </citation>
    <scope>NUCLEOTIDE SEQUENCE [LARGE SCALE GENOMIC DNA]</scope>
    <source>
        <strain evidence="3 4">CECT 8088</strain>
    </source>
</reference>
<evidence type="ECO:0000313" key="3">
    <source>
        <dbReference type="EMBL" id="MBB3172581.1"/>
    </source>
</evidence>
<proteinExistence type="predicted"/>
<feature type="chain" id="PRO_5032740514" description="Lipoprotein" evidence="2">
    <location>
        <begin position="22"/>
        <end position="194"/>
    </location>
</feature>
<dbReference type="RefSeq" id="WP_246329951.1">
    <property type="nucleotide sequence ID" value="NZ_JABXXQ010000109.1"/>
</dbReference>
<evidence type="ECO:0000256" key="1">
    <source>
        <dbReference type="SAM" id="MobiDB-lite"/>
    </source>
</evidence>
<comment type="caution">
    <text evidence="3">The sequence shown here is derived from an EMBL/GenBank/DDBJ whole genome shotgun (WGS) entry which is preliminary data.</text>
</comment>